<dbReference type="Pfam" id="PF01232">
    <property type="entry name" value="Mannitol_dh"/>
    <property type="match status" value="1"/>
</dbReference>
<proteinExistence type="predicted"/>
<dbReference type="InterPro" id="IPR013328">
    <property type="entry name" value="6PGD_dom2"/>
</dbReference>
<organism evidence="5">
    <name type="scientific">Candidatus Caldatribacterium californiense</name>
    <dbReference type="NCBI Taxonomy" id="1454726"/>
    <lineage>
        <taxon>Bacteria</taxon>
        <taxon>Pseudomonadati</taxon>
        <taxon>Atribacterota</taxon>
        <taxon>Atribacteria</taxon>
        <taxon>Atribacterales</taxon>
        <taxon>Candidatus Caldatribacteriaceae</taxon>
        <taxon>Candidatus Caldatribacterium</taxon>
    </lineage>
</organism>
<sequence length="394" mass="44723">MGIFLQFGAGNIGRGFMAQLFFEAGYEVVFVDVRKDLVDLLNTRKVYPLRILDAYTKETVECSIGPVRALHASDTEVVATVFSQAEVSGTAVGVKNLESLAPLIALGIERRRECSGPPLDIYLCENAKDASSFLKKAVFQHLTGEERSWAEENIGFVATSVARMVPSREAFPELEDPLLVVADAYREFPYDARALRALPPQVWSMKPVVNFEAEFFRKLHTHNLGHAALAYLGYLRGRTYVHEGFSDPLINEVFEKALDETTEALFRRFPDLDREEHRRIREDIRVRFGNHLLRDTVHRVARDPLRKLAPSERLIGSALLCLEEGVFPEYVACVCAAALCYDWHGDPEAVRLQEMIEEKGLFPLLEEFCGIPPASPLGERIISWYEFWRRSQKE</sequence>
<dbReference type="AlphaFoldDB" id="A0A7V4DGN0"/>
<name>A0A7V4DGN0_9BACT</name>
<dbReference type="InterPro" id="IPR013131">
    <property type="entry name" value="Mannitol_DH_N"/>
</dbReference>
<feature type="domain" description="Mannitol dehydrogenase C-terminal" evidence="4">
    <location>
        <begin position="217"/>
        <end position="352"/>
    </location>
</feature>
<comment type="caution">
    <text evidence="5">The sequence shown here is derived from an EMBL/GenBank/DDBJ whole genome shotgun (WGS) entry which is preliminary data.</text>
</comment>
<dbReference type="Pfam" id="PF08125">
    <property type="entry name" value="Mannitol_dh_C"/>
    <property type="match status" value="1"/>
</dbReference>
<dbReference type="SUPFAM" id="SSF51735">
    <property type="entry name" value="NAD(P)-binding Rossmann-fold domains"/>
    <property type="match status" value="1"/>
</dbReference>
<dbReference type="PANTHER" id="PTHR30524:SF0">
    <property type="entry name" value="ALTRONATE OXIDOREDUCTASE-RELATED"/>
    <property type="match status" value="1"/>
</dbReference>
<keyword evidence="2" id="KW-0520">NAD</keyword>
<dbReference type="SUPFAM" id="SSF48179">
    <property type="entry name" value="6-phosphogluconate dehydrogenase C-terminal domain-like"/>
    <property type="match status" value="1"/>
</dbReference>
<feature type="domain" description="Mannitol dehydrogenase N-terminal" evidence="3">
    <location>
        <begin position="5"/>
        <end position="192"/>
    </location>
</feature>
<dbReference type="InterPro" id="IPR036291">
    <property type="entry name" value="NAD(P)-bd_dom_sf"/>
</dbReference>
<evidence type="ECO:0000313" key="5">
    <source>
        <dbReference type="EMBL" id="HGI75363.1"/>
    </source>
</evidence>
<dbReference type="Gene3D" id="1.10.1040.10">
    <property type="entry name" value="N-(1-d-carboxylethyl)-l-norvaline Dehydrogenase, domain 2"/>
    <property type="match status" value="1"/>
</dbReference>
<evidence type="ECO:0000256" key="2">
    <source>
        <dbReference type="ARBA" id="ARBA00023027"/>
    </source>
</evidence>
<dbReference type="InterPro" id="IPR013118">
    <property type="entry name" value="Mannitol_DH_C"/>
</dbReference>
<dbReference type="InterPro" id="IPR008927">
    <property type="entry name" value="6-PGluconate_DH-like_C_sf"/>
</dbReference>
<accession>A0A7V4DGN0</accession>
<dbReference type="GO" id="GO:0019592">
    <property type="term" value="P:mannitol catabolic process"/>
    <property type="evidence" value="ECO:0007669"/>
    <property type="project" value="TreeGrafter"/>
</dbReference>
<keyword evidence="1" id="KW-0560">Oxidoreductase</keyword>
<dbReference type="GO" id="GO:0005829">
    <property type="term" value="C:cytosol"/>
    <property type="evidence" value="ECO:0007669"/>
    <property type="project" value="TreeGrafter"/>
</dbReference>
<evidence type="ECO:0000256" key="1">
    <source>
        <dbReference type="ARBA" id="ARBA00023002"/>
    </source>
</evidence>
<dbReference type="PRINTS" id="PR00084">
    <property type="entry name" value="MTLDHDRGNASE"/>
</dbReference>
<evidence type="ECO:0000259" key="4">
    <source>
        <dbReference type="Pfam" id="PF08125"/>
    </source>
</evidence>
<gene>
    <name evidence="5" type="ORF">ENU96_06790</name>
</gene>
<evidence type="ECO:0000259" key="3">
    <source>
        <dbReference type="Pfam" id="PF01232"/>
    </source>
</evidence>
<dbReference type="PANTHER" id="PTHR30524">
    <property type="entry name" value="MANNITOL-1-PHOSPHATE 5-DEHYDROGENASE"/>
    <property type="match status" value="1"/>
</dbReference>
<dbReference type="EMBL" id="DTEN01000266">
    <property type="protein sequence ID" value="HGI75363.1"/>
    <property type="molecule type" value="Genomic_DNA"/>
</dbReference>
<protein>
    <submittedName>
        <fullName evidence="5">Mannitol-1-phosphate 5-dehydrogenase</fullName>
    </submittedName>
</protein>
<dbReference type="InterPro" id="IPR000669">
    <property type="entry name" value="Mannitol_DH"/>
</dbReference>
<dbReference type="GO" id="GO:0008926">
    <property type="term" value="F:mannitol-1-phosphate 5-dehydrogenase activity"/>
    <property type="evidence" value="ECO:0007669"/>
    <property type="project" value="TreeGrafter"/>
</dbReference>
<reference evidence="5" key="1">
    <citation type="journal article" date="2020" name="mSystems">
        <title>Genome- and Community-Level Interaction Insights into Carbon Utilization and Element Cycling Functions of Hydrothermarchaeota in Hydrothermal Sediment.</title>
        <authorList>
            <person name="Zhou Z."/>
            <person name="Liu Y."/>
            <person name="Xu W."/>
            <person name="Pan J."/>
            <person name="Luo Z.H."/>
            <person name="Li M."/>
        </authorList>
    </citation>
    <scope>NUCLEOTIDE SEQUENCE [LARGE SCALE GENOMIC DNA]</scope>
    <source>
        <strain evidence="5">SpSt-716</strain>
    </source>
</reference>
<dbReference type="Gene3D" id="3.40.50.720">
    <property type="entry name" value="NAD(P)-binding Rossmann-like Domain"/>
    <property type="match status" value="1"/>
</dbReference>